<dbReference type="KEGG" id="svn:CP980_04880"/>
<keyword evidence="2" id="KW-1185">Reference proteome</keyword>
<organism evidence="1 2">
    <name type="scientific">Streptomyces vinaceus</name>
    <dbReference type="NCBI Taxonomy" id="1960"/>
    <lineage>
        <taxon>Bacteria</taxon>
        <taxon>Bacillati</taxon>
        <taxon>Actinomycetota</taxon>
        <taxon>Actinomycetes</taxon>
        <taxon>Kitasatosporales</taxon>
        <taxon>Streptomycetaceae</taxon>
        <taxon>Streptomyces</taxon>
    </lineage>
</organism>
<gene>
    <name evidence="1" type="ORF">CP980_04880</name>
</gene>
<reference evidence="1 2" key="1">
    <citation type="submission" date="2017-09" db="EMBL/GenBank/DDBJ databases">
        <authorList>
            <person name="Lee N."/>
            <person name="Cho B.-K."/>
        </authorList>
    </citation>
    <scope>NUCLEOTIDE SEQUENCE [LARGE SCALE GENOMIC DNA]</scope>
    <source>
        <strain evidence="1 2">ATCC 27476</strain>
    </source>
</reference>
<dbReference type="Proteomes" id="UP000325563">
    <property type="component" value="Chromosome"/>
</dbReference>
<evidence type="ECO:0000313" key="2">
    <source>
        <dbReference type="Proteomes" id="UP000325563"/>
    </source>
</evidence>
<accession>A0A5J6J300</accession>
<protein>
    <submittedName>
        <fullName evidence="1">Uncharacterized protein</fullName>
    </submittedName>
</protein>
<dbReference type="AlphaFoldDB" id="A0A5J6J300"/>
<evidence type="ECO:0000313" key="1">
    <source>
        <dbReference type="EMBL" id="QEV44492.1"/>
    </source>
</evidence>
<dbReference type="EMBL" id="CP023692">
    <property type="protein sequence ID" value="QEV44492.1"/>
    <property type="molecule type" value="Genomic_DNA"/>
</dbReference>
<sequence>MAAPLTGWLRFILAVAGGAHQRVAAESAGYGPRLGASLPSWLPRRGGRRCDRGGVGRDRSGRAAFGERTWHVLLLLRRPPGVGAVGQRGSAIDPATGRSAADAIRTWDCDHRGRQADFELQPLKTPAPEVSRQFSIDAPLNRIVISWN</sequence>
<proteinExistence type="predicted"/>
<name>A0A5J6J300_STRVI</name>